<dbReference type="AlphaFoldDB" id="A0A7Y0EI91"/>
<dbReference type="InterPro" id="IPR013656">
    <property type="entry name" value="PAS_4"/>
</dbReference>
<evidence type="ECO:0000313" key="7">
    <source>
        <dbReference type="EMBL" id="NMM63876.1"/>
    </source>
</evidence>
<dbReference type="PROSITE" id="PS00688">
    <property type="entry name" value="SIGMA54_INTERACT_3"/>
    <property type="match status" value="1"/>
</dbReference>
<evidence type="ECO:0000256" key="3">
    <source>
        <dbReference type="ARBA" id="ARBA00023015"/>
    </source>
</evidence>
<keyword evidence="3" id="KW-0805">Transcription regulation</keyword>
<dbReference type="SMART" id="SM00091">
    <property type="entry name" value="PAS"/>
    <property type="match status" value="1"/>
</dbReference>
<dbReference type="InterPro" id="IPR002197">
    <property type="entry name" value="HTH_Fis"/>
</dbReference>
<dbReference type="Gene3D" id="1.10.8.60">
    <property type="match status" value="1"/>
</dbReference>
<keyword evidence="4" id="KW-0804">Transcription</keyword>
<evidence type="ECO:0000259" key="5">
    <source>
        <dbReference type="PROSITE" id="PS50045"/>
    </source>
</evidence>
<organism evidence="7 8">
    <name type="scientific">Clostridium muellerianum</name>
    <dbReference type="NCBI Taxonomy" id="2716538"/>
    <lineage>
        <taxon>Bacteria</taxon>
        <taxon>Bacillati</taxon>
        <taxon>Bacillota</taxon>
        <taxon>Clostridia</taxon>
        <taxon>Eubacteriales</taxon>
        <taxon>Clostridiaceae</taxon>
        <taxon>Clostridium</taxon>
    </lineage>
</organism>
<dbReference type="NCBIfam" id="TIGR00229">
    <property type="entry name" value="sensory_box"/>
    <property type="match status" value="1"/>
</dbReference>
<sequence>MDHKKILECLLENLDEGIQVVDSTGKTIYYNQVMSKVEGINPSEVLGKRVNEYLCDVKEDTSTLMRVLKNGKKIVDLIQQYSNEYKKKVTTINTTVPVECNGKNIAAIEISKDMTRLKELTECIYKLQKNDVKVKKSFTFRDIITCSVKMKEVVEKAKRSSLSNSSVLIYAETGAGKEVMAQSIHYGGIRNNKPFIPINCAAIPAALLEGMLFGTTKGSFTGAENRKGLFEEANHGTILLDEINSMEPYLQSKLLRVLQDGYIRPIGSNKTIDIDVRIIATLNEEPEELIKAGKLRKDFYYRLSVIKLRIPPLRERKEDIPILANKFLKEYNDIMGKNIEKIHEDLMERFLKYSWPGNIRELKNVIESAVNMADDSSILNCNNFESKIFNKSISGLYESFSIDNCEKIDLEKYIGSIEKNVIEKVLKKNNYNVSKTSRQLNISRQNLQYKLKKHNINHEGE</sequence>
<feature type="domain" description="PAS" evidence="6">
    <location>
        <begin position="3"/>
        <end position="54"/>
    </location>
</feature>
<dbReference type="PANTHER" id="PTHR32071:SF74">
    <property type="entry name" value="TRANSCRIPTIONAL ACTIVATOR ROCR"/>
    <property type="match status" value="1"/>
</dbReference>
<name>A0A7Y0EI91_9CLOT</name>
<dbReference type="PRINTS" id="PR01590">
    <property type="entry name" value="HTHFIS"/>
</dbReference>
<keyword evidence="8" id="KW-1185">Reference proteome</keyword>
<dbReference type="Pfam" id="PF25601">
    <property type="entry name" value="AAA_lid_14"/>
    <property type="match status" value="1"/>
</dbReference>
<dbReference type="SUPFAM" id="SSF52540">
    <property type="entry name" value="P-loop containing nucleoside triphosphate hydrolases"/>
    <property type="match status" value="1"/>
</dbReference>
<dbReference type="PANTHER" id="PTHR32071">
    <property type="entry name" value="TRANSCRIPTIONAL REGULATORY PROTEIN"/>
    <property type="match status" value="1"/>
</dbReference>
<keyword evidence="2" id="KW-0067">ATP-binding</keyword>
<evidence type="ECO:0000256" key="4">
    <source>
        <dbReference type="ARBA" id="ARBA00023163"/>
    </source>
</evidence>
<reference evidence="7 8" key="1">
    <citation type="submission" date="2020-06" db="EMBL/GenBank/DDBJ databases">
        <title>Complete Genome Sequence of Clostridium muelleri sp. nov. P21T, an Acid-Alcohol Producing Acetogen Isolated from Old Hay.</title>
        <authorList>
            <person name="Duncan K.E."/>
            <person name="Tanner R.S."/>
        </authorList>
    </citation>
    <scope>NUCLEOTIDE SEQUENCE [LARGE SCALE GENOMIC DNA]</scope>
    <source>
        <strain evidence="7 8">P21</strain>
    </source>
</reference>
<dbReference type="InterPro" id="IPR058031">
    <property type="entry name" value="AAA_lid_NorR"/>
</dbReference>
<dbReference type="GO" id="GO:0005524">
    <property type="term" value="F:ATP binding"/>
    <property type="evidence" value="ECO:0007669"/>
    <property type="project" value="UniProtKB-KW"/>
</dbReference>
<dbReference type="Pfam" id="PF08448">
    <property type="entry name" value="PAS_4"/>
    <property type="match status" value="1"/>
</dbReference>
<evidence type="ECO:0000256" key="1">
    <source>
        <dbReference type="ARBA" id="ARBA00022741"/>
    </source>
</evidence>
<dbReference type="InterPro" id="IPR009057">
    <property type="entry name" value="Homeodomain-like_sf"/>
</dbReference>
<proteinExistence type="predicted"/>
<dbReference type="EMBL" id="JABBNI010000025">
    <property type="protein sequence ID" value="NMM63876.1"/>
    <property type="molecule type" value="Genomic_DNA"/>
</dbReference>
<dbReference type="Gene3D" id="3.40.50.300">
    <property type="entry name" value="P-loop containing nucleotide triphosphate hydrolases"/>
    <property type="match status" value="1"/>
</dbReference>
<dbReference type="Gene3D" id="1.10.10.60">
    <property type="entry name" value="Homeodomain-like"/>
    <property type="match status" value="1"/>
</dbReference>
<dbReference type="InterPro" id="IPR000014">
    <property type="entry name" value="PAS"/>
</dbReference>
<dbReference type="SUPFAM" id="SSF46689">
    <property type="entry name" value="Homeodomain-like"/>
    <property type="match status" value="1"/>
</dbReference>
<dbReference type="PROSITE" id="PS50112">
    <property type="entry name" value="PAS"/>
    <property type="match status" value="1"/>
</dbReference>
<dbReference type="InterPro" id="IPR035965">
    <property type="entry name" value="PAS-like_dom_sf"/>
</dbReference>
<dbReference type="GO" id="GO:0043565">
    <property type="term" value="F:sequence-specific DNA binding"/>
    <property type="evidence" value="ECO:0007669"/>
    <property type="project" value="InterPro"/>
</dbReference>
<dbReference type="InterPro" id="IPR025944">
    <property type="entry name" value="Sigma_54_int_dom_CS"/>
</dbReference>
<feature type="domain" description="Sigma-54 factor interaction" evidence="5">
    <location>
        <begin position="143"/>
        <end position="371"/>
    </location>
</feature>
<keyword evidence="1" id="KW-0547">Nucleotide-binding</keyword>
<accession>A0A7Y0EI91</accession>
<dbReference type="InterPro" id="IPR027417">
    <property type="entry name" value="P-loop_NTPase"/>
</dbReference>
<dbReference type="Gene3D" id="3.30.450.20">
    <property type="entry name" value="PAS domain"/>
    <property type="match status" value="1"/>
</dbReference>
<evidence type="ECO:0000313" key="8">
    <source>
        <dbReference type="Proteomes" id="UP000537131"/>
    </source>
</evidence>
<evidence type="ECO:0000256" key="2">
    <source>
        <dbReference type="ARBA" id="ARBA00022840"/>
    </source>
</evidence>
<dbReference type="Pfam" id="PF00158">
    <property type="entry name" value="Sigma54_activat"/>
    <property type="match status" value="1"/>
</dbReference>
<protein>
    <submittedName>
        <fullName evidence="7">Sigma 54-interacting transcriptional regulator</fullName>
    </submittedName>
</protein>
<dbReference type="SMART" id="SM00382">
    <property type="entry name" value="AAA"/>
    <property type="match status" value="1"/>
</dbReference>
<gene>
    <name evidence="7" type="ORF">HBE96_14560</name>
</gene>
<dbReference type="InterPro" id="IPR003593">
    <property type="entry name" value="AAA+_ATPase"/>
</dbReference>
<dbReference type="InterPro" id="IPR002078">
    <property type="entry name" value="Sigma_54_int"/>
</dbReference>
<evidence type="ECO:0000259" key="6">
    <source>
        <dbReference type="PROSITE" id="PS50112"/>
    </source>
</evidence>
<comment type="caution">
    <text evidence="7">The sequence shown here is derived from an EMBL/GenBank/DDBJ whole genome shotgun (WGS) entry which is preliminary data.</text>
</comment>
<dbReference type="FunFam" id="3.40.50.300:FF:000006">
    <property type="entry name" value="DNA-binding transcriptional regulator NtrC"/>
    <property type="match status" value="1"/>
</dbReference>
<dbReference type="GO" id="GO:0006355">
    <property type="term" value="P:regulation of DNA-templated transcription"/>
    <property type="evidence" value="ECO:0007669"/>
    <property type="project" value="InterPro"/>
</dbReference>
<dbReference type="Pfam" id="PF02954">
    <property type="entry name" value="HTH_8"/>
    <property type="match status" value="1"/>
</dbReference>
<dbReference type="CDD" id="cd00130">
    <property type="entry name" value="PAS"/>
    <property type="match status" value="1"/>
</dbReference>
<dbReference type="Proteomes" id="UP000537131">
    <property type="component" value="Unassembled WGS sequence"/>
</dbReference>
<dbReference type="PROSITE" id="PS50045">
    <property type="entry name" value="SIGMA54_INTERACT_4"/>
    <property type="match status" value="1"/>
</dbReference>
<dbReference type="SUPFAM" id="SSF55785">
    <property type="entry name" value="PYP-like sensor domain (PAS domain)"/>
    <property type="match status" value="1"/>
</dbReference>
<dbReference type="CDD" id="cd00009">
    <property type="entry name" value="AAA"/>
    <property type="match status" value="1"/>
</dbReference>